<dbReference type="PhylomeDB" id="R7QK75"/>
<dbReference type="InterPro" id="IPR057268">
    <property type="entry name" value="Ribosomal_L18"/>
</dbReference>
<protein>
    <recommendedName>
        <fullName evidence="6">Large ribosomal subunit protein uL18 C-terminal eukaryotes domain-containing protein</fullName>
    </recommendedName>
</protein>
<dbReference type="STRING" id="2769.R7QK75"/>
<dbReference type="PRINTS" id="PR00058">
    <property type="entry name" value="RIBOSOMALL5"/>
</dbReference>
<feature type="domain" description="Large ribosomal subunit protein uL18 C-terminal eukaryotes" evidence="6">
    <location>
        <begin position="234"/>
        <end position="285"/>
    </location>
</feature>
<dbReference type="PANTHER" id="PTHR23410:SF12">
    <property type="entry name" value="LARGE RIBOSOMAL SUBUNIT PROTEIN UL18"/>
    <property type="match status" value="1"/>
</dbReference>
<dbReference type="InterPro" id="IPR025607">
    <property type="entry name" value="Ribosomal_uL18_C_euk"/>
</dbReference>
<evidence type="ECO:0000313" key="8">
    <source>
        <dbReference type="Proteomes" id="UP000012073"/>
    </source>
</evidence>
<evidence type="ECO:0000259" key="6">
    <source>
        <dbReference type="Pfam" id="PF14204"/>
    </source>
</evidence>
<keyword evidence="3" id="KW-0963">Cytoplasm</keyword>
<evidence type="ECO:0000256" key="1">
    <source>
        <dbReference type="ARBA" id="ARBA00004496"/>
    </source>
</evidence>
<accession>R7QK75</accession>
<name>R7QK75_CHOCR</name>
<dbReference type="GO" id="GO:0003735">
    <property type="term" value="F:structural constituent of ribosome"/>
    <property type="evidence" value="ECO:0007669"/>
    <property type="project" value="InterPro"/>
</dbReference>
<reference evidence="8" key="1">
    <citation type="journal article" date="2013" name="Proc. Natl. Acad. Sci. U.S.A.">
        <title>Genome structure and metabolic features in the red seaweed Chondrus crispus shed light on evolution of the Archaeplastida.</title>
        <authorList>
            <person name="Collen J."/>
            <person name="Porcel B."/>
            <person name="Carre W."/>
            <person name="Ball S.G."/>
            <person name="Chaparro C."/>
            <person name="Tonon T."/>
            <person name="Barbeyron T."/>
            <person name="Michel G."/>
            <person name="Noel B."/>
            <person name="Valentin K."/>
            <person name="Elias M."/>
            <person name="Artiguenave F."/>
            <person name="Arun A."/>
            <person name="Aury J.M."/>
            <person name="Barbosa-Neto J.F."/>
            <person name="Bothwell J.H."/>
            <person name="Bouget F.Y."/>
            <person name="Brillet L."/>
            <person name="Cabello-Hurtado F."/>
            <person name="Capella-Gutierrez S."/>
            <person name="Charrier B."/>
            <person name="Cladiere L."/>
            <person name="Cock J.M."/>
            <person name="Coelho S.M."/>
            <person name="Colleoni C."/>
            <person name="Czjzek M."/>
            <person name="Da Silva C."/>
            <person name="Delage L."/>
            <person name="Denoeud F."/>
            <person name="Deschamps P."/>
            <person name="Dittami S.M."/>
            <person name="Gabaldon T."/>
            <person name="Gachon C.M."/>
            <person name="Groisillier A."/>
            <person name="Herve C."/>
            <person name="Jabbari K."/>
            <person name="Katinka M."/>
            <person name="Kloareg B."/>
            <person name="Kowalczyk N."/>
            <person name="Labadie K."/>
            <person name="Leblanc C."/>
            <person name="Lopez P.J."/>
            <person name="McLachlan D.H."/>
            <person name="Meslet-Cladiere L."/>
            <person name="Moustafa A."/>
            <person name="Nehr Z."/>
            <person name="Nyvall Collen P."/>
            <person name="Panaud O."/>
            <person name="Partensky F."/>
            <person name="Poulain J."/>
            <person name="Rensing S.A."/>
            <person name="Rousvoal S."/>
            <person name="Samson G."/>
            <person name="Symeonidi A."/>
            <person name="Weissenbach J."/>
            <person name="Zambounis A."/>
            <person name="Wincker P."/>
            <person name="Boyen C."/>
        </authorList>
    </citation>
    <scope>NUCLEOTIDE SEQUENCE [LARGE SCALE GENOMIC DNA]</scope>
    <source>
        <strain evidence="8">cv. Stackhouse</strain>
    </source>
</reference>
<dbReference type="AlphaFoldDB" id="R7QK75"/>
<proteinExistence type="inferred from homology"/>
<comment type="similarity">
    <text evidence="2">Belongs to the universal ribosomal protein uL18 family.</text>
</comment>
<evidence type="ECO:0000256" key="2">
    <source>
        <dbReference type="ARBA" id="ARBA00007116"/>
    </source>
</evidence>
<dbReference type="OrthoDB" id="1618453at2759"/>
<keyword evidence="8" id="KW-1185">Reference proteome</keyword>
<comment type="subcellular location">
    <subcellularLocation>
        <location evidence="1">Cytoplasm</location>
    </subcellularLocation>
</comment>
<dbReference type="EMBL" id="HG001871">
    <property type="protein sequence ID" value="CDF37805.1"/>
    <property type="molecule type" value="Genomic_DNA"/>
</dbReference>
<dbReference type="GO" id="GO:0008097">
    <property type="term" value="F:5S rRNA binding"/>
    <property type="evidence" value="ECO:0007669"/>
    <property type="project" value="InterPro"/>
</dbReference>
<dbReference type="CDD" id="cd00432">
    <property type="entry name" value="Ribosomal_L18_L5e"/>
    <property type="match status" value="1"/>
</dbReference>
<evidence type="ECO:0000313" key="7">
    <source>
        <dbReference type="EMBL" id="CDF37805.1"/>
    </source>
</evidence>
<dbReference type="Pfam" id="PF14204">
    <property type="entry name" value="Ribosomal_L18_c"/>
    <property type="match status" value="1"/>
</dbReference>
<dbReference type="KEGG" id="ccp:CHC_T00005732001"/>
<dbReference type="Pfam" id="PF17144">
    <property type="entry name" value="Ribosomal_L5e"/>
    <property type="match status" value="1"/>
</dbReference>
<dbReference type="RefSeq" id="XP_005717676.1">
    <property type="nucleotide sequence ID" value="XM_005717619.1"/>
</dbReference>
<dbReference type="GO" id="GO:0000027">
    <property type="term" value="P:ribosomal large subunit assembly"/>
    <property type="evidence" value="ECO:0007669"/>
    <property type="project" value="TreeGrafter"/>
</dbReference>
<evidence type="ECO:0000256" key="5">
    <source>
        <dbReference type="ARBA" id="ARBA00023274"/>
    </source>
</evidence>
<evidence type="ECO:0000256" key="3">
    <source>
        <dbReference type="ARBA" id="ARBA00022490"/>
    </source>
</evidence>
<dbReference type="Gramene" id="CDF37805">
    <property type="protein sequence ID" value="CDF37805"/>
    <property type="gene ID" value="CHC_T00005732001"/>
</dbReference>
<dbReference type="HAMAP" id="MF_01337_A">
    <property type="entry name" value="Ribosomal_uL18_A"/>
    <property type="match status" value="1"/>
</dbReference>
<dbReference type="GO" id="GO:0022625">
    <property type="term" value="C:cytosolic large ribosomal subunit"/>
    <property type="evidence" value="ECO:0007669"/>
    <property type="project" value="TreeGrafter"/>
</dbReference>
<dbReference type="GO" id="GO:0006412">
    <property type="term" value="P:translation"/>
    <property type="evidence" value="ECO:0007669"/>
    <property type="project" value="InterPro"/>
</dbReference>
<keyword evidence="4" id="KW-0689">Ribosomal protein</keyword>
<dbReference type="Gene3D" id="3.30.420.100">
    <property type="match status" value="1"/>
</dbReference>
<gene>
    <name evidence="7" type="ORF">CHC_T00005732001</name>
</gene>
<dbReference type="FunFam" id="3.30.420.100:FF:000002">
    <property type="entry name" value="60S ribosomal protein L5"/>
    <property type="match status" value="1"/>
</dbReference>
<dbReference type="SUPFAM" id="SSF53137">
    <property type="entry name" value="Translational machinery components"/>
    <property type="match status" value="1"/>
</dbReference>
<evidence type="ECO:0000256" key="4">
    <source>
        <dbReference type="ARBA" id="ARBA00022980"/>
    </source>
</evidence>
<dbReference type="OMA" id="CQIASAH"/>
<dbReference type="GeneID" id="17325392"/>
<keyword evidence="5" id="KW-0687">Ribonucleoprotein</keyword>
<dbReference type="Proteomes" id="UP000012073">
    <property type="component" value="Unassembled WGS sequence"/>
</dbReference>
<organism evidence="7 8">
    <name type="scientific">Chondrus crispus</name>
    <name type="common">Carrageen Irish moss</name>
    <name type="synonym">Polymorpha crispa</name>
    <dbReference type="NCBI Taxonomy" id="2769"/>
    <lineage>
        <taxon>Eukaryota</taxon>
        <taxon>Rhodophyta</taxon>
        <taxon>Florideophyceae</taxon>
        <taxon>Rhodymeniophycidae</taxon>
        <taxon>Gigartinales</taxon>
        <taxon>Gigartinaceae</taxon>
        <taxon>Chondrus</taxon>
    </lineage>
</organism>
<sequence length="296" mass="34282">MARVKFAKNKAYSKRYQTKWRRRREGKTDYQARRRLVTQDKRKYNSPRYRLVVRFTNKDIICQVVAARIQGDEILTSAYAHELPRYGIKHGLTNFAAAYCVGLLCARRHLSKLGLDELYKGVEEVSGEMYEIEEDDEKRPFTALLDIGLTRTTTGKKVFATMKGAVDGGMNIPHNEKRFPAYTKEEGFDPEELKSRILGVHVSEYMNYLLEEDEDAYKRQFAKYIADGIQPDDIEDLYVEAHQKIRADPSFKKKEKSDGPHNDKWRMVKLTYDQRKQAVKDKLAAHLTAQMAAAAE</sequence>
<dbReference type="InterPro" id="IPR005485">
    <property type="entry name" value="Rbsml_uL18_euk_arch"/>
</dbReference>
<dbReference type="PANTHER" id="PTHR23410">
    <property type="entry name" value="RIBOSOMAL PROTEIN L5-RELATED"/>
    <property type="match status" value="1"/>
</dbReference>